<dbReference type="InterPro" id="IPR001296">
    <property type="entry name" value="Glyco_trans_1"/>
</dbReference>
<accession>A0ABP1C8P7</accession>
<name>A0ABP1C8P7_9GAMM</name>
<organism evidence="4 5">
    <name type="scientific">Candidatus Methylocalor cossyra</name>
    <dbReference type="NCBI Taxonomy" id="3108543"/>
    <lineage>
        <taxon>Bacteria</taxon>
        <taxon>Pseudomonadati</taxon>
        <taxon>Pseudomonadota</taxon>
        <taxon>Gammaproteobacteria</taxon>
        <taxon>Methylococcales</taxon>
        <taxon>Methylococcaceae</taxon>
        <taxon>Candidatus Methylocalor</taxon>
    </lineage>
</organism>
<dbReference type="Gene3D" id="3.40.50.2000">
    <property type="entry name" value="Glycogen Phosphorylase B"/>
    <property type="match status" value="1"/>
</dbReference>
<evidence type="ECO:0000256" key="2">
    <source>
        <dbReference type="ARBA" id="ARBA00022679"/>
    </source>
</evidence>
<dbReference type="Proteomes" id="UP001497493">
    <property type="component" value="Chromosome"/>
</dbReference>
<evidence type="ECO:0000256" key="1">
    <source>
        <dbReference type="ARBA" id="ARBA00022676"/>
    </source>
</evidence>
<sequence>MDRAKLAVFSPLPPCENGIADYTFELLPLHAQDFDVTVVLDDRHPAPLQLGDANPVRTVFLTEYLADRTAYADHIHLYHLGNNPDHVYMLPMAMERPGIVVLHDVSLHYLIDCATLRWGGFSDYTAFLWREYGALGRLLGEQFEQYRWRERAMFYELPMTRTLLERAKGVVVHSAFAYFKVKAQCPDAPVTLIPHHLSPAAGAVDGLDRRSLRRKLGLDDVELVLLSLGFITRTKQIATVFQVLARLREALPPFRYVLGGARLPEQFDVDREVARYELEDVVTITEYLDQTTFFEYIAAADLVINLRYPTGGETSGTLIRALGCGACVVVVDHGPFAELPDDICVKVPWSDRFGEDLEAALLACLRNPAGCRETGARAKRYLGQRHAIANSAAAYRRLLLDAKDGPERPWGVARPHRFLGLPERQALLAEAGAPPPGALWVREGLVPVAAGSRLVLASDRPDRQLPWLGRHGYPAELIDSLPWERPAPPGSRAAAAALLSAEEPEGEALQVWLRLLNRALAFGGVLVVDLLQAEKAGCGWLEEPARLEEALARAGFAVLRRALGGASDLMLAVEFPDGDGEEVRYEACWQAVKISEYPAPSPLLQLDGGAGFPWAA</sequence>
<keyword evidence="5" id="KW-1185">Reference proteome</keyword>
<keyword evidence="1" id="KW-0328">Glycosyltransferase</keyword>
<dbReference type="PANTHER" id="PTHR12526:SF510">
    <property type="entry name" value="D-INOSITOL 3-PHOSPHATE GLYCOSYLTRANSFERASE"/>
    <property type="match status" value="1"/>
</dbReference>
<dbReference type="SUPFAM" id="SSF53756">
    <property type="entry name" value="UDP-Glycosyltransferase/glycogen phosphorylase"/>
    <property type="match status" value="1"/>
</dbReference>
<reference evidence="4 5" key="1">
    <citation type="submission" date="2024-04" db="EMBL/GenBank/DDBJ databases">
        <authorList>
            <person name="Cremers G."/>
        </authorList>
    </citation>
    <scope>NUCLEOTIDE SEQUENCE [LARGE SCALE GENOMIC DNA]</scope>
    <source>
        <strain evidence="4">MeCH1-AG</strain>
    </source>
</reference>
<evidence type="ECO:0000259" key="3">
    <source>
        <dbReference type="Pfam" id="PF00534"/>
    </source>
</evidence>
<dbReference type="Pfam" id="PF00534">
    <property type="entry name" value="Glycos_transf_1"/>
    <property type="match status" value="1"/>
</dbReference>
<evidence type="ECO:0000313" key="4">
    <source>
        <dbReference type="EMBL" id="CAL1240543.1"/>
    </source>
</evidence>
<dbReference type="RefSeq" id="WP_348757137.1">
    <property type="nucleotide sequence ID" value="NZ_OZ026884.1"/>
</dbReference>
<protein>
    <submittedName>
        <fullName evidence="4">Glycosyltransferase involved in cell wall bisynthesis</fullName>
    </submittedName>
</protein>
<proteinExistence type="predicted"/>
<dbReference type="PANTHER" id="PTHR12526">
    <property type="entry name" value="GLYCOSYLTRANSFERASE"/>
    <property type="match status" value="1"/>
</dbReference>
<feature type="domain" description="Glycosyl transferase family 1" evidence="3">
    <location>
        <begin position="208"/>
        <end position="339"/>
    </location>
</feature>
<dbReference type="EMBL" id="OZ026884">
    <property type="protein sequence ID" value="CAL1240543.1"/>
    <property type="molecule type" value="Genomic_DNA"/>
</dbReference>
<gene>
    <name evidence="4" type="ORF">MECH1_V1_1767</name>
</gene>
<keyword evidence="2" id="KW-0808">Transferase</keyword>
<evidence type="ECO:0000313" key="5">
    <source>
        <dbReference type="Proteomes" id="UP001497493"/>
    </source>
</evidence>